<dbReference type="AlphaFoldDB" id="A0A0A0EKJ1"/>
<name>A0A0A0EKJ1_9GAMM</name>
<evidence type="ECO:0000313" key="2">
    <source>
        <dbReference type="Proteomes" id="UP000029998"/>
    </source>
</evidence>
<dbReference type="Proteomes" id="UP000029998">
    <property type="component" value="Unassembled WGS sequence"/>
</dbReference>
<accession>A0A0A0EKJ1</accession>
<dbReference type="STRING" id="1385517.N800_15390"/>
<proteinExistence type="predicted"/>
<dbReference type="EMBL" id="AVPU01000085">
    <property type="protein sequence ID" value="KGM50688.1"/>
    <property type="molecule type" value="Genomic_DNA"/>
</dbReference>
<comment type="caution">
    <text evidence="1">The sequence shown here is derived from an EMBL/GenBank/DDBJ whole genome shotgun (WGS) entry which is preliminary data.</text>
</comment>
<keyword evidence="2" id="KW-1185">Reference proteome</keyword>
<dbReference type="eggNOG" id="ENOG5032WBR">
    <property type="taxonomic scope" value="Bacteria"/>
</dbReference>
<evidence type="ECO:0000313" key="1">
    <source>
        <dbReference type="EMBL" id="KGM50688.1"/>
    </source>
</evidence>
<protein>
    <submittedName>
        <fullName evidence="1">Uncharacterized protein</fullName>
    </submittedName>
</protein>
<reference evidence="1 2" key="1">
    <citation type="submission" date="2013-08" db="EMBL/GenBank/DDBJ databases">
        <title>Genome sequencing of Lysobacter.</title>
        <authorList>
            <person name="Zhang S."/>
            <person name="Wang G."/>
        </authorList>
    </citation>
    <scope>NUCLEOTIDE SEQUENCE [LARGE SCALE GENOMIC DNA]</scope>
    <source>
        <strain evidence="1 2">GH1-9</strain>
    </source>
</reference>
<organism evidence="1 2">
    <name type="scientific">Lysobacter daejeonensis GH1-9</name>
    <dbReference type="NCBI Taxonomy" id="1385517"/>
    <lineage>
        <taxon>Bacteria</taxon>
        <taxon>Pseudomonadati</taxon>
        <taxon>Pseudomonadota</taxon>
        <taxon>Gammaproteobacteria</taxon>
        <taxon>Lysobacterales</taxon>
        <taxon>Lysobacteraceae</taxon>
        <taxon>Aerolutibacter</taxon>
    </lineage>
</organism>
<sequence length="93" mass="10650">MPYWPLPEEEIQNLGYQTKAQLAMVGDRFGAMIGAEHVKTTIAGQSLVKHVFLIKREKHAMRFSCVFYRPGKDWLVNAVVWDDKPQNLFGNEG</sequence>
<gene>
    <name evidence="1" type="ORF">N800_15390</name>
</gene>